<proteinExistence type="predicted"/>
<dbReference type="AlphaFoldDB" id="A0AAW0RHE2"/>
<name>A0AAW0RHE2_9HYPO</name>
<keyword evidence="2" id="KW-1185">Reference proteome</keyword>
<gene>
    <name evidence="1" type="ORF">G3M48_000207</name>
</gene>
<organism evidence="1 2">
    <name type="scientific">Beauveria asiatica</name>
    <dbReference type="NCBI Taxonomy" id="1069075"/>
    <lineage>
        <taxon>Eukaryota</taxon>
        <taxon>Fungi</taxon>
        <taxon>Dikarya</taxon>
        <taxon>Ascomycota</taxon>
        <taxon>Pezizomycotina</taxon>
        <taxon>Sordariomycetes</taxon>
        <taxon>Hypocreomycetidae</taxon>
        <taxon>Hypocreales</taxon>
        <taxon>Cordycipitaceae</taxon>
        <taxon>Beauveria</taxon>
    </lineage>
</organism>
<sequence>MSTASGNTTNPASVIADLNTKIKYLHAQLEEMKLKTLAAAPEPEKKTMMPKFPKPNTFNGTKGDVRTFLTQAKAYLKVNDSINKESIKILYIRNLLTGKAIE</sequence>
<dbReference type="EMBL" id="JAAHCF010001026">
    <property type="protein sequence ID" value="KAK8141361.1"/>
    <property type="molecule type" value="Genomic_DNA"/>
</dbReference>
<dbReference type="Proteomes" id="UP001397290">
    <property type="component" value="Unassembled WGS sequence"/>
</dbReference>
<evidence type="ECO:0000313" key="1">
    <source>
        <dbReference type="EMBL" id="KAK8141361.1"/>
    </source>
</evidence>
<evidence type="ECO:0000313" key="2">
    <source>
        <dbReference type="Proteomes" id="UP001397290"/>
    </source>
</evidence>
<reference evidence="1 2" key="1">
    <citation type="submission" date="2020-02" db="EMBL/GenBank/DDBJ databases">
        <title>Comparative genomics of the hypocrealean fungal genus Beauvera.</title>
        <authorList>
            <person name="Showalter D.N."/>
            <person name="Bushley K.E."/>
            <person name="Rehner S.A."/>
        </authorList>
    </citation>
    <scope>NUCLEOTIDE SEQUENCE [LARGE SCALE GENOMIC DNA]</scope>
    <source>
        <strain evidence="1 2">ARSEF4384</strain>
    </source>
</reference>
<protein>
    <submittedName>
        <fullName evidence="1">Uncharacterized protein</fullName>
    </submittedName>
</protein>
<comment type="caution">
    <text evidence="1">The sequence shown here is derived from an EMBL/GenBank/DDBJ whole genome shotgun (WGS) entry which is preliminary data.</text>
</comment>
<accession>A0AAW0RHE2</accession>